<dbReference type="Gramene" id="ESQ33999">
    <property type="protein sequence ID" value="ESQ33999"/>
    <property type="gene ID" value="EUTSA_v10009142mg"/>
</dbReference>
<feature type="region of interest" description="Disordered" evidence="1">
    <location>
        <begin position="66"/>
        <end position="116"/>
    </location>
</feature>
<dbReference type="AlphaFoldDB" id="V4KRV1"/>
<feature type="compositionally biased region" description="Basic and acidic residues" evidence="1">
    <location>
        <begin position="82"/>
        <end position="98"/>
    </location>
</feature>
<keyword evidence="3" id="KW-1185">Reference proteome</keyword>
<reference evidence="2 3" key="1">
    <citation type="journal article" date="2013" name="Front. Plant Sci.">
        <title>The Reference Genome of the Halophytic Plant Eutrema salsugineum.</title>
        <authorList>
            <person name="Yang R."/>
            <person name="Jarvis D.E."/>
            <person name="Chen H."/>
            <person name="Beilstein M.A."/>
            <person name="Grimwood J."/>
            <person name="Jenkins J."/>
            <person name="Shu S."/>
            <person name="Prochnik S."/>
            <person name="Xin M."/>
            <person name="Ma C."/>
            <person name="Schmutz J."/>
            <person name="Wing R.A."/>
            <person name="Mitchell-Olds T."/>
            <person name="Schumaker K.S."/>
            <person name="Wang X."/>
        </authorList>
    </citation>
    <scope>NUCLEOTIDE SEQUENCE [LARGE SCALE GENOMIC DNA]</scope>
</reference>
<dbReference type="EMBL" id="KI517683">
    <property type="protein sequence ID" value="ESQ33999.1"/>
    <property type="molecule type" value="Genomic_DNA"/>
</dbReference>
<dbReference type="Proteomes" id="UP000030689">
    <property type="component" value="Unassembled WGS sequence"/>
</dbReference>
<accession>V4KRV1</accession>
<name>V4KRV1_EUTSA</name>
<sequence length="116" mass="13553">MDVPPKPFNTKNAPKRYQICCGVSHKSSDYSFLRMRDDRDFKPSSWTSSIDNDLASSSKLRIPNKRKAMKNKRKNKKLAKITKKEMKKRENKLVEVKEKKKKKNKKLVEVNPNATT</sequence>
<feature type="compositionally biased region" description="Basic residues" evidence="1">
    <location>
        <begin position="66"/>
        <end position="81"/>
    </location>
</feature>
<evidence type="ECO:0000313" key="2">
    <source>
        <dbReference type="EMBL" id="ESQ33999.1"/>
    </source>
</evidence>
<evidence type="ECO:0000313" key="3">
    <source>
        <dbReference type="Proteomes" id="UP000030689"/>
    </source>
</evidence>
<protein>
    <submittedName>
        <fullName evidence="2">Uncharacterized protein</fullName>
    </submittedName>
</protein>
<gene>
    <name evidence="2" type="ORF">EUTSA_v10009142mg</name>
</gene>
<dbReference type="KEGG" id="eus:EUTSA_v10009142mg"/>
<evidence type="ECO:0000256" key="1">
    <source>
        <dbReference type="SAM" id="MobiDB-lite"/>
    </source>
</evidence>
<organism evidence="2 3">
    <name type="scientific">Eutrema salsugineum</name>
    <name type="common">Saltwater cress</name>
    <name type="synonym">Sisymbrium salsugineum</name>
    <dbReference type="NCBI Taxonomy" id="72664"/>
    <lineage>
        <taxon>Eukaryota</taxon>
        <taxon>Viridiplantae</taxon>
        <taxon>Streptophyta</taxon>
        <taxon>Embryophyta</taxon>
        <taxon>Tracheophyta</taxon>
        <taxon>Spermatophyta</taxon>
        <taxon>Magnoliopsida</taxon>
        <taxon>eudicotyledons</taxon>
        <taxon>Gunneridae</taxon>
        <taxon>Pentapetalae</taxon>
        <taxon>rosids</taxon>
        <taxon>malvids</taxon>
        <taxon>Brassicales</taxon>
        <taxon>Brassicaceae</taxon>
        <taxon>Eutremeae</taxon>
        <taxon>Eutrema</taxon>
    </lineage>
</organism>
<proteinExistence type="predicted"/>